<name>A0A8H9K7D1_VIBVL</name>
<proteinExistence type="predicted"/>
<organism evidence="1">
    <name type="scientific">Vibrio vulnificus</name>
    <dbReference type="NCBI Taxonomy" id="672"/>
    <lineage>
        <taxon>Bacteria</taxon>
        <taxon>Pseudomonadati</taxon>
        <taxon>Pseudomonadota</taxon>
        <taxon>Gammaproteobacteria</taxon>
        <taxon>Vibrionales</taxon>
        <taxon>Vibrionaceae</taxon>
        <taxon>Vibrio</taxon>
    </lineage>
</organism>
<reference evidence="1" key="1">
    <citation type="journal article" date="2018" name="Genome Biol.">
        <title>SKESA: strategic k-mer extension for scrupulous assemblies.</title>
        <authorList>
            <person name="Souvorov A."/>
            <person name="Agarwala R."/>
            <person name="Lipman D.J."/>
        </authorList>
    </citation>
    <scope>NUCLEOTIDE SEQUENCE</scope>
    <source>
        <strain evidence="1">BCW_3452</strain>
    </source>
</reference>
<accession>A0A8H9K7D1</accession>
<evidence type="ECO:0000313" key="1">
    <source>
        <dbReference type="EMBL" id="HAS8538487.1"/>
    </source>
</evidence>
<protein>
    <submittedName>
        <fullName evidence="1">Uncharacterized protein</fullName>
    </submittedName>
</protein>
<gene>
    <name evidence="1" type="ORF">I7730_01575</name>
</gene>
<reference evidence="1" key="2">
    <citation type="submission" date="2019-01" db="EMBL/GenBank/DDBJ databases">
        <authorList>
            <consortium name="NCBI Pathogen Detection Project"/>
        </authorList>
    </citation>
    <scope>NUCLEOTIDE SEQUENCE</scope>
    <source>
        <strain evidence="1">BCW_3452</strain>
    </source>
</reference>
<comment type="caution">
    <text evidence="1">The sequence shown here is derived from an EMBL/GenBank/DDBJ whole genome shotgun (WGS) entry which is preliminary data.</text>
</comment>
<sequence length="472" mass="53489">MHVISQEYNQLTELEKSRFDRVYLGSIGLPSRLLSVTDSKKLFTLGDVFRYGFERIADLPNVGKGTFESLIGNVALVMTVVKAGVVPQHFYSRSLATQFISCKLMSGSCSSSPCKNIKVLLKEILSHAAYNKSCSAILTNYYGVLSEDETPKTLLYIANKLDVSFQAVEQRLGKALKQIWSLIFELKQIDDLYLSDHAIEFFYSWSERFDVDNLPLVLTDSCVKKTFGFESDAFVSSGYCELFMATLGYRFSKPQKGIMSRKKCFWYRNKEVPFHKLSKVRSHISNCLEESETASIQELWSSILEEFDLELSDDSIVAIVHTLRKFEINGGIVSPSFSSLSHLNQAYIIMSELKKGNYKKSLVVEMVNKRRLELGLCTLKTIELQKDGRFKGSQSGVWSLTEWGLERIPSVIESIINHLSVNRMGLSYKELEVLVRKDIPTITPQSLNANVSRSNKVKSITTLEKRKLVVLC</sequence>
<dbReference type="Proteomes" id="UP000863257">
    <property type="component" value="Unassembled WGS sequence"/>
</dbReference>
<dbReference type="EMBL" id="DACRBY010000001">
    <property type="protein sequence ID" value="HAS8538487.1"/>
    <property type="molecule type" value="Genomic_DNA"/>
</dbReference>
<dbReference type="AlphaFoldDB" id="A0A8H9K7D1"/>